<keyword evidence="4 8" id="KW-0812">Transmembrane</keyword>
<evidence type="ECO:0000256" key="6">
    <source>
        <dbReference type="ARBA" id="ARBA00023136"/>
    </source>
</evidence>
<feature type="transmembrane region" description="Helical" evidence="8">
    <location>
        <begin position="245"/>
        <end position="265"/>
    </location>
</feature>
<evidence type="ECO:0000256" key="5">
    <source>
        <dbReference type="ARBA" id="ARBA00022989"/>
    </source>
</evidence>
<proteinExistence type="predicted"/>
<gene>
    <name evidence="11" type="primary">cph2_2</name>
    <name evidence="11" type="ORF">WG78_04190</name>
</gene>
<evidence type="ECO:0000256" key="1">
    <source>
        <dbReference type="ARBA" id="ARBA00004651"/>
    </source>
</evidence>
<dbReference type="CDD" id="cd00130">
    <property type="entry name" value="PAS"/>
    <property type="match status" value="1"/>
</dbReference>
<dbReference type="PATRIC" id="fig|857265.3.peg.858"/>
<feature type="domain" description="PAS" evidence="9">
    <location>
        <begin position="310"/>
        <end position="380"/>
    </location>
</feature>
<dbReference type="PANTHER" id="PTHR45138:SF9">
    <property type="entry name" value="DIGUANYLATE CYCLASE DGCM-RELATED"/>
    <property type="match status" value="1"/>
</dbReference>
<dbReference type="InterPro" id="IPR050469">
    <property type="entry name" value="Diguanylate_Cyclase"/>
</dbReference>
<evidence type="ECO:0000259" key="10">
    <source>
        <dbReference type="PROSITE" id="PS50887"/>
    </source>
</evidence>
<evidence type="ECO:0000313" key="12">
    <source>
        <dbReference type="Proteomes" id="UP000037939"/>
    </source>
</evidence>
<name>A0A0N0GQT0_9NEIS</name>
<dbReference type="GO" id="GO:0043709">
    <property type="term" value="P:cell adhesion involved in single-species biofilm formation"/>
    <property type="evidence" value="ECO:0007669"/>
    <property type="project" value="TreeGrafter"/>
</dbReference>
<dbReference type="Pfam" id="PF05231">
    <property type="entry name" value="MASE1"/>
    <property type="match status" value="1"/>
</dbReference>
<dbReference type="EC" id="2.7.7.65" evidence="2"/>
<dbReference type="FunFam" id="3.30.70.270:FF:000001">
    <property type="entry name" value="Diguanylate cyclase domain protein"/>
    <property type="match status" value="1"/>
</dbReference>
<dbReference type="SUPFAM" id="SSF55073">
    <property type="entry name" value="Nucleotide cyclase"/>
    <property type="match status" value="1"/>
</dbReference>
<dbReference type="CDD" id="cd01949">
    <property type="entry name" value="GGDEF"/>
    <property type="match status" value="1"/>
</dbReference>
<dbReference type="InterPro" id="IPR013655">
    <property type="entry name" value="PAS_fold_3"/>
</dbReference>
<dbReference type="InterPro" id="IPR007895">
    <property type="entry name" value="MASE1"/>
</dbReference>
<dbReference type="GO" id="GO:0052621">
    <property type="term" value="F:diguanylate cyclase activity"/>
    <property type="evidence" value="ECO:0007669"/>
    <property type="project" value="UniProtKB-EC"/>
</dbReference>
<feature type="transmembrane region" description="Helical" evidence="8">
    <location>
        <begin position="221"/>
        <end position="238"/>
    </location>
</feature>
<comment type="subcellular location">
    <subcellularLocation>
        <location evidence="1">Cell membrane</location>
        <topology evidence="1">Multi-pass membrane protein</topology>
    </subcellularLocation>
</comment>
<feature type="transmembrane region" description="Helical" evidence="8">
    <location>
        <begin position="46"/>
        <end position="62"/>
    </location>
</feature>
<feature type="domain" description="GGDEF" evidence="10">
    <location>
        <begin position="475"/>
        <end position="610"/>
    </location>
</feature>
<dbReference type="NCBIfam" id="TIGR00229">
    <property type="entry name" value="sensory_box"/>
    <property type="match status" value="1"/>
</dbReference>
<feature type="transmembrane region" description="Helical" evidence="8">
    <location>
        <begin position="131"/>
        <end position="153"/>
    </location>
</feature>
<dbReference type="SMART" id="SM00267">
    <property type="entry name" value="GGDEF"/>
    <property type="match status" value="1"/>
</dbReference>
<feature type="transmembrane region" description="Helical" evidence="8">
    <location>
        <begin position="21"/>
        <end position="40"/>
    </location>
</feature>
<dbReference type="Pfam" id="PF00990">
    <property type="entry name" value="GGDEF"/>
    <property type="match status" value="1"/>
</dbReference>
<keyword evidence="3" id="KW-1003">Cell membrane</keyword>
<dbReference type="InterPro" id="IPR043128">
    <property type="entry name" value="Rev_trsase/Diguanyl_cyclase"/>
</dbReference>
<evidence type="ECO:0000256" key="3">
    <source>
        <dbReference type="ARBA" id="ARBA00022475"/>
    </source>
</evidence>
<dbReference type="InterPro" id="IPR000160">
    <property type="entry name" value="GGDEF_dom"/>
</dbReference>
<feature type="transmembrane region" description="Helical" evidence="8">
    <location>
        <begin position="277"/>
        <end position="298"/>
    </location>
</feature>
<keyword evidence="12" id="KW-1185">Reference proteome</keyword>
<comment type="caution">
    <text evidence="11">The sequence shown here is derived from an EMBL/GenBank/DDBJ whole genome shotgun (WGS) entry which is preliminary data.</text>
</comment>
<reference evidence="11 12" key="1">
    <citation type="submission" date="2015-07" db="EMBL/GenBank/DDBJ databases">
        <title>Draft genome sequence of the Amantichitinum ursilacus IGB-41, a new chitin-degrading bacterium.</title>
        <authorList>
            <person name="Kirstahler P."/>
            <person name="Guenther M."/>
            <person name="Grumaz C."/>
            <person name="Rupp S."/>
            <person name="Zibek S."/>
            <person name="Sohn K."/>
        </authorList>
    </citation>
    <scope>NUCLEOTIDE SEQUENCE [LARGE SCALE GENOMIC DNA]</scope>
    <source>
        <strain evidence="11 12">IGB-41</strain>
    </source>
</reference>
<dbReference type="EMBL" id="LAQT01000002">
    <property type="protein sequence ID" value="KPC54741.1"/>
    <property type="molecule type" value="Genomic_DNA"/>
</dbReference>
<dbReference type="Gene3D" id="3.30.450.20">
    <property type="entry name" value="PAS domain"/>
    <property type="match status" value="1"/>
</dbReference>
<comment type="catalytic activity">
    <reaction evidence="7">
        <text>2 GTP = 3',3'-c-di-GMP + 2 diphosphate</text>
        <dbReference type="Rhea" id="RHEA:24898"/>
        <dbReference type="ChEBI" id="CHEBI:33019"/>
        <dbReference type="ChEBI" id="CHEBI:37565"/>
        <dbReference type="ChEBI" id="CHEBI:58805"/>
        <dbReference type="EC" id="2.7.7.65"/>
    </reaction>
</comment>
<dbReference type="NCBIfam" id="TIGR00254">
    <property type="entry name" value="GGDEF"/>
    <property type="match status" value="1"/>
</dbReference>
<dbReference type="Pfam" id="PF08447">
    <property type="entry name" value="PAS_3"/>
    <property type="match status" value="1"/>
</dbReference>
<dbReference type="SMART" id="SM00091">
    <property type="entry name" value="PAS"/>
    <property type="match status" value="1"/>
</dbReference>
<keyword evidence="6 8" id="KW-0472">Membrane</keyword>
<dbReference type="PROSITE" id="PS50112">
    <property type="entry name" value="PAS"/>
    <property type="match status" value="1"/>
</dbReference>
<evidence type="ECO:0000313" key="11">
    <source>
        <dbReference type="EMBL" id="KPC54741.1"/>
    </source>
</evidence>
<dbReference type="Proteomes" id="UP000037939">
    <property type="component" value="Unassembled WGS sequence"/>
</dbReference>
<evidence type="ECO:0000259" key="9">
    <source>
        <dbReference type="PROSITE" id="PS50112"/>
    </source>
</evidence>
<feature type="transmembrane region" description="Helical" evidence="8">
    <location>
        <begin position="69"/>
        <end position="87"/>
    </location>
</feature>
<protein>
    <recommendedName>
        <fullName evidence="2">diguanylate cyclase</fullName>
        <ecNumber evidence="2">2.7.7.65</ecNumber>
    </recommendedName>
</protein>
<keyword evidence="5 8" id="KW-1133">Transmembrane helix</keyword>
<dbReference type="InterPro" id="IPR000014">
    <property type="entry name" value="PAS"/>
</dbReference>
<dbReference type="PANTHER" id="PTHR45138">
    <property type="entry name" value="REGULATORY COMPONENTS OF SENSORY TRANSDUCTION SYSTEM"/>
    <property type="match status" value="1"/>
</dbReference>
<dbReference type="InterPro" id="IPR029787">
    <property type="entry name" value="Nucleotide_cyclase"/>
</dbReference>
<dbReference type="AlphaFoldDB" id="A0A0N0GQT0"/>
<feature type="transmembrane region" description="Helical" evidence="8">
    <location>
        <begin position="93"/>
        <end position="110"/>
    </location>
</feature>
<evidence type="ECO:0000256" key="8">
    <source>
        <dbReference type="SAM" id="Phobius"/>
    </source>
</evidence>
<dbReference type="Gene3D" id="3.30.70.270">
    <property type="match status" value="1"/>
</dbReference>
<dbReference type="InterPro" id="IPR035965">
    <property type="entry name" value="PAS-like_dom_sf"/>
</dbReference>
<evidence type="ECO:0000256" key="4">
    <source>
        <dbReference type="ARBA" id="ARBA00022692"/>
    </source>
</evidence>
<dbReference type="PROSITE" id="PS50887">
    <property type="entry name" value="GGDEF"/>
    <property type="match status" value="1"/>
</dbReference>
<feature type="transmembrane region" description="Helical" evidence="8">
    <location>
        <begin position="165"/>
        <end position="184"/>
    </location>
</feature>
<dbReference type="GO" id="GO:0005886">
    <property type="term" value="C:plasma membrane"/>
    <property type="evidence" value="ECO:0007669"/>
    <property type="project" value="UniProtKB-SubCell"/>
</dbReference>
<dbReference type="STRING" id="857265.WG78_04190"/>
<sequence>MQLVEPALNLSAQSRPRAAKWHLFAIALASGVLAAAAMWFSHSAGRISPVWLGNAVVLSVLLGRPREQWPLFLFCAMLGNVIASLVLRDMPLLALGMAFCNAIEIWIAAMPWRDHAERLPDFTRFQILRHFALSGMLLGPAVSGMMASTMLWLLVGKPLWDTFSVWYPADALGLAVLTPLLVSLRARQVAWLFSPAQWRSSVLWLSGTLGVTALVFSQNRYPILFLCIPAVLGCVFSMGLHGALLAVVLGGALALWLTLAGHGPMMLVAGDNTSHMLLLQGFILTCVLMIFPVAATLAERQRLEARLRQRETRFRMMTESSDDMTVLLDKQRTRVYVSPAARALYGCEPAQLLGLQAFSNVHPDDLPHIEAAFEALNSGDESASSTYRIKRLDSGEWQWIDALYRRMQGREFSEVRYLLNLRDGTQQKEAQLALEAANKHLITLASMDGLTRVANRHTFDLKLTQEWQRTIRSGGVVGLLFIDVDHFKLFNDQYGHPMGDQALYQIAQTIEDFAQRPEDLAARYGGEEFAVILPDTDIVGCFEVAERIRKAVLDLRIPHGSSDNGQITISIGAACMYPLLGHDQAELVKRADTAVYQAKATGRNRVSVAG</sequence>
<evidence type="ECO:0000256" key="2">
    <source>
        <dbReference type="ARBA" id="ARBA00012528"/>
    </source>
</evidence>
<dbReference type="RefSeq" id="WP_161805064.1">
    <property type="nucleotide sequence ID" value="NZ_LAQT01000002.1"/>
</dbReference>
<evidence type="ECO:0000256" key="7">
    <source>
        <dbReference type="ARBA" id="ARBA00034247"/>
    </source>
</evidence>
<dbReference type="SUPFAM" id="SSF55785">
    <property type="entry name" value="PYP-like sensor domain (PAS domain)"/>
    <property type="match status" value="1"/>
</dbReference>
<organism evidence="11 12">
    <name type="scientific">Amantichitinum ursilacus</name>
    <dbReference type="NCBI Taxonomy" id="857265"/>
    <lineage>
        <taxon>Bacteria</taxon>
        <taxon>Pseudomonadati</taxon>
        <taxon>Pseudomonadota</taxon>
        <taxon>Betaproteobacteria</taxon>
        <taxon>Neisseriales</taxon>
        <taxon>Chitinibacteraceae</taxon>
        <taxon>Amantichitinum</taxon>
    </lineage>
</organism>
<dbReference type="GO" id="GO:1902201">
    <property type="term" value="P:negative regulation of bacterial-type flagellum-dependent cell motility"/>
    <property type="evidence" value="ECO:0007669"/>
    <property type="project" value="TreeGrafter"/>
</dbReference>
<accession>A0A0N0GQT0</accession>